<proteinExistence type="predicted"/>
<dbReference type="EMBL" id="WBMO01000001">
    <property type="protein sequence ID" value="MDV2475277.1"/>
    <property type="molecule type" value="Genomic_DNA"/>
</dbReference>
<reference evidence="1 2" key="1">
    <citation type="submission" date="2019-10" db="EMBL/GenBank/DDBJ databases">
        <title>Draft Genome Assembly of Rhodococcus zopfii DSM44189.</title>
        <authorList>
            <person name="Sutton J.M."/>
            <person name="Akob D.M."/>
            <person name="Bushman T.J."/>
        </authorList>
    </citation>
    <scope>NUCLEOTIDE SEQUENCE [LARGE SCALE GENOMIC DNA]</scope>
    <source>
        <strain evidence="1 2">DSM 44189</strain>
    </source>
</reference>
<gene>
    <name evidence="1" type="ORF">F8M49_07295</name>
</gene>
<dbReference type="RefSeq" id="WP_072813841.1">
    <property type="nucleotide sequence ID" value="NZ_JAHWLX010000048.1"/>
</dbReference>
<keyword evidence="2" id="KW-1185">Reference proteome</keyword>
<dbReference type="SUPFAM" id="SSF48600">
    <property type="entry name" value="Chorismate mutase II"/>
    <property type="match status" value="1"/>
</dbReference>
<dbReference type="InterPro" id="IPR036979">
    <property type="entry name" value="CM_dom_sf"/>
</dbReference>
<organism evidence="1 2">
    <name type="scientific">Rhodococcus zopfii</name>
    <dbReference type="NCBI Taxonomy" id="43772"/>
    <lineage>
        <taxon>Bacteria</taxon>
        <taxon>Bacillati</taxon>
        <taxon>Actinomycetota</taxon>
        <taxon>Actinomycetes</taxon>
        <taxon>Mycobacteriales</taxon>
        <taxon>Nocardiaceae</taxon>
        <taxon>Rhodococcus</taxon>
    </lineage>
</organism>
<dbReference type="NCBIfam" id="TIGR01808">
    <property type="entry name" value="CM_M_hiGC-arch"/>
    <property type="match status" value="1"/>
</dbReference>
<name>A0ABU3WMP4_9NOCA</name>
<keyword evidence="1" id="KW-0413">Isomerase</keyword>
<dbReference type="GO" id="GO:0004106">
    <property type="term" value="F:chorismate mutase activity"/>
    <property type="evidence" value="ECO:0007669"/>
    <property type="project" value="UniProtKB-EC"/>
</dbReference>
<protein>
    <submittedName>
        <fullName evidence="1">Chorismate mutase</fullName>
        <ecNumber evidence="1">5.4.99.5</ecNumber>
    </submittedName>
</protein>
<evidence type="ECO:0000313" key="1">
    <source>
        <dbReference type="EMBL" id="MDV2475277.1"/>
    </source>
</evidence>
<accession>A0ABU3WMP4</accession>
<dbReference type="EC" id="5.4.99.5" evidence="1"/>
<dbReference type="Proteomes" id="UP001275440">
    <property type="component" value="Unassembled WGS sequence"/>
</dbReference>
<comment type="caution">
    <text evidence="1">The sequence shown here is derived from an EMBL/GenBank/DDBJ whole genome shotgun (WGS) entry which is preliminary data.</text>
</comment>
<sequence length="85" mass="9352">MTAIIEPGVAELDVHRLYDEMDRLDADILAAVLQRTELARRIATARVDAGSPRVTHAHDLDVIRRYTAELGGSGTALAMSLLRLR</sequence>
<dbReference type="InterPro" id="IPR010958">
    <property type="entry name" value="Chorismate_mutase_highGC-bac"/>
</dbReference>
<dbReference type="InterPro" id="IPR036263">
    <property type="entry name" value="Chorismate_II_sf"/>
</dbReference>
<dbReference type="Gene3D" id="1.20.59.10">
    <property type="entry name" value="Chorismate mutase"/>
    <property type="match status" value="1"/>
</dbReference>
<evidence type="ECO:0000313" key="2">
    <source>
        <dbReference type="Proteomes" id="UP001275440"/>
    </source>
</evidence>